<feature type="non-terminal residue" evidence="2">
    <location>
        <position position="1"/>
    </location>
</feature>
<protein>
    <submittedName>
        <fullName evidence="2">Uncharacterized protein</fullName>
    </submittedName>
</protein>
<name>A0A133UIF2_9EURY</name>
<keyword evidence="3" id="KW-1185">Reference proteome</keyword>
<keyword evidence="1" id="KW-0175">Coiled coil</keyword>
<dbReference type="EMBL" id="LHXO01000093">
    <property type="protein sequence ID" value="KXA93968.1"/>
    <property type="molecule type" value="Genomic_DNA"/>
</dbReference>
<evidence type="ECO:0000256" key="1">
    <source>
        <dbReference type="SAM" id="Coils"/>
    </source>
</evidence>
<evidence type="ECO:0000313" key="3">
    <source>
        <dbReference type="Proteomes" id="UP000070284"/>
    </source>
</evidence>
<organism evidence="2 3">
    <name type="scientific">candidate division MSBL1 archaeon SCGC-AAA259E19</name>
    <dbReference type="NCBI Taxonomy" id="1698264"/>
    <lineage>
        <taxon>Archaea</taxon>
        <taxon>Methanobacteriati</taxon>
        <taxon>Methanobacteriota</taxon>
        <taxon>candidate division MSBL1</taxon>
    </lineage>
</organism>
<dbReference type="AlphaFoldDB" id="A0A133UIF2"/>
<proteinExistence type="predicted"/>
<comment type="caution">
    <text evidence="2">The sequence shown here is derived from an EMBL/GenBank/DDBJ whole genome shotgun (WGS) entry which is preliminary data.</text>
</comment>
<sequence length="111" mass="13222">KDVLEDSRKELEKFIEERRNFVQKLKDVLPTEEELEEINDKFEEARELIENDEPDDTLRSIANDIKVPEIEPPEYDNDAPVKPLLDTRRNYGEQLSVYREWDQFGKLEAGR</sequence>
<gene>
    <name evidence="2" type="ORF">AKJ65_05745</name>
</gene>
<feature type="coiled-coil region" evidence="1">
    <location>
        <begin position="4"/>
        <end position="52"/>
    </location>
</feature>
<dbReference type="Proteomes" id="UP000070284">
    <property type="component" value="Unassembled WGS sequence"/>
</dbReference>
<accession>A0A133UIF2</accession>
<reference evidence="2 3" key="1">
    <citation type="journal article" date="2016" name="Sci. Rep.">
        <title>Metabolic traits of an uncultured archaeal lineage -MSBL1- from brine pools of the Red Sea.</title>
        <authorList>
            <person name="Mwirichia R."/>
            <person name="Alam I."/>
            <person name="Rashid M."/>
            <person name="Vinu M."/>
            <person name="Ba-Alawi W."/>
            <person name="Anthony Kamau A."/>
            <person name="Kamanda Ngugi D."/>
            <person name="Goker M."/>
            <person name="Klenk H.P."/>
            <person name="Bajic V."/>
            <person name="Stingl U."/>
        </authorList>
    </citation>
    <scope>NUCLEOTIDE SEQUENCE [LARGE SCALE GENOMIC DNA]</scope>
    <source>
        <strain evidence="2">SCGC-AAA259E19</strain>
    </source>
</reference>
<evidence type="ECO:0000313" key="2">
    <source>
        <dbReference type="EMBL" id="KXA93968.1"/>
    </source>
</evidence>